<sequence length="544" mass="59807">MGVNEGEASLETQGAETDLTLLEVEPGVAVLFGEAAPEGWDVEPFGLGDTSDREIVDALSSAVGAANAVAQGLGGLVSAQGLVRLSPETLRNLKTMQTMTKDGYYLGTLKEGGKFAASVRWAPAAGAQAASVLENLGPSLALLAISAQLTAISSKVDQNIELTRDVLKALREDHWNKLTGLYGVINGTIDEARKVGSVSPWIFRRVETHEVSIEYERETFSNYLKNHLEKLDGAEYAERRAYLRDNGEVIIGDIQGFIMVEEACYRYQLLRAAAIAADKDRTDEDDRVMRDLAEEVPVRRRKAMERIARILQELDAHCHLAEKLYGGKWSLRDFRSRRSSPVSQVVGAMIKYIDSVCDVFYEEPAEVRPSIEVVKDAGGTWSDVLDILRWVLPREEPLLALAEVSQSGFAKAIPGSDAVSGGNSGRLIGAASYLGITSTRFFLTPQSALTGDGSIERSVPLSELRYVRLREGKKGKILDIITKDDNITVNFDTWATEGAHRDEVCRVADLLMSFVNLPEEERRSMPELQQIETRSELLEIETVA</sequence>
<dbReference type="Proteomes" id="UP001230065">
    <property type="component" value="Unassembled WGS sequence"/>
</dbReference>
<dbReference type="AlphaFoldDB" id="A0AAW8LBI3"/>
<name>A0AAW8LBI3_9ACTO</name>
<evidence type="ECO:0000313" key="1">
    <source>
        <dbReference type="EMBL" id="MDR0178646.1"/>
    </source>
</evidence>
<dbReference type="EMBL" id="JAMZMF010000020">
    <property type="protein sequence ID" value="MDR0178646.1"/>
    <property type="molecule type" value="Genomic_DNA"/>
</dbReference>
<dbReference type="RefSeq" id="WP_308680435.1">
    <property type="nucleotide sequence ID" value="NZ_JAMZMF010000020.1"/>
</dbReference>
<organism evidence="1 2">
    <name type="scientific">Actinomyces oris</name>
    <dbReference type="NCBI Taxonomy" id="544580"/>
    <lineage>
        <taxon>Bacteria</taxon>
        <taxon>Bacillati</taxon>
        <taxon>Actinomycetota</taxon>
        <taxon>Actinomycetes</taxon>
        <taxon>Actinomycetales</taxon>
        <taxon>Actinomycetaceae</taxon>
        <taxon>Actinomyces</taxon>
    </lineage>
</organism>
<comment type="caution">
    <text evidence="1">The sequence shown here is derived from an EMBL/GenBank/DDBJ whole genome shotgun (WGS) entry which is preliminary data.</text>
</comment>
<accession>A0AAW8LBI3</accession>
<reference evidence="1" key="1">
    <citation type="submission" date="2022-06" db="EMBL/GenBank/DDBJ databases">
        <title>Draft Genome Sequences of Three Actinomyces oris Strains, Isolated from Healthy Human Feces.</title>
        <authorList>
            <person name="Ye Y."/>
            <person name="Liu C."/>
            <person name="Zhao J."/>
            <person name="Xu J."/>
            <person name="Huang H."/>
            <person name="Wang B."/>
            <person name="Wei J."/>
            <person name="Jing X."/>
        </authorList>
    </citation>
    <scope>NUCLEOTIDE SEQUENCE</scope>
    <source>
        <strain evidence="1">CNGBCC1803727</strain>
    </source>
</reference>
<proteinExistence type="predicted"/>
<gene>
    <name evidence="1" type="ORF">RF687_11885</name>
</gene>
<protein>
    <submittedName>
        <fullName evidence="1">Uncharacterized protein</fullName>
    </submittedName>
</protein>
<evidence type="ECO:0000313" key="2">
    <source>
        <dbReference type="Proteomes" id="UP001230065"/>
    </source>
</evidence>